<evidence type="ECO:0000313" key="1">
    <source>
        <dbReference type="Proteomes" id="UP000887576"/>
    </source>
</evidence>
<reference evidence="2" key="1">
    <citation type="submission" date="2022-11" db="UniProtKB">
        <authorList>
            <consortium name="WormBaseParasite"/>
        </authorList>
    </citation>
    <scope>IDENTIFICATION</scope>
</reference>
<proteinExistence type="predicted"/>
<evidence type="ECO:0000313" key="2">
    <source>
        <dbReference type="WBParaSite" id="JU765_v2.g15025.t1"/>
    </source>
</evidence>
<accession>A0AC34QCF4</accession>
<dbReference type="WBParaSite" id="JU765_v2.g15025.t1">
    <property type="protein sequence ID" value="JU765_v2.g15025.t1"/>
    <property type="gene ID" value="JU765_v2.g15025"/>
</dbReference>
<name>A0AC34QCF4_9BILA</name>
<sequence length="353" mass="39048">MILTIIDEAGRSSAATTKNQKSTTIAAGKNVEKATTKNPPTTVKPGKTTAKTPIVTEEAGKTVKVVKTTPKPLKTTTKKSVKKTTKAPVKKTTTAPKLSDVDALTQNSIKWLFSFYSQNQVKNLITSLSTLACTPDLTISAIERSLATEAIQSSTDKQLQNIQDSITIYQNETNDKNYQVTIATFFDNMFSPFLSKTISMISDAVYNDETLDSLQFKIISYFTKNLKNGKEVTVSLLSDKFVKEFGARSLTVITKFKNTLIFCLSPLMTKVRRIVINMKSLGVPRTAIETRSITMLNQWMNFTTVKRVIGTLRSRLLPTECTSLYKLLDGELVHLSMYTFNGTECGSALPKTS</sequence>
<protein>
    <submittedName>
        <fullName evidence="2">Uncharacterized protein</fullName>
    </submittedName>
</protein>
<dbReference type="Proteomes" id="UP000887576">
    <property type="component" value="Unplaced"/>
</dbReference>
<organism evidence="1 2">
    <name type="scientific">Panagrolaimus sp. JU765</name>
    <dbReference type="NCBI Taxonomy" id="591449"/>
    <lineage>
        <taxon>Eukaryota</taxon>
        <taxon>Metazoa</taxon>
        <taxon>Ecdysozoa</taxon>
        <taxon>Nematoda</taxon>
        <taxon>Chromadorea</taxon>
        <taxon>Rhabditida</taxon>
        <taxon>Tylenchina</taxon>
        <taxon>Panagrolaimomorpha</taxon>
        <taxon>Panagrolaimoidea</taxon>
        <taxon>Panagrolaimidae</taxon>
        <taxon>Panagrolaimus</taxon>
    </lineage>
</organism>